<reference evidence="2 3" key="1">
    <citation type="journal article" date="2019" name="Emerg. Microbes Infect.">
        <title>Comprehensive subspecies identification of 175 nontuberculous mycobacteria species based on 7547 genomic profiles.</title>
        <authorList>
            <person name="Matsumoto Y."/>
            <person name="Kinjo T."/>
            <person name="Motooka D."/>
            <person name="Nabeya D."/>
            <person name="Jung N."/>
            <person name="Uechi K."/>
            <person name="Horii T."/>
            <person name="Iida T."/>
            <person name="Fujita J."/>
            <person name="Nakamura S."/>
        </authorList>
    </citation>
    <scope>NUCLEOTIDE SEQUENCE [LARGE SCALE GENOMIC DNA]</scope>
    <source>
        <strain evidence="2 3">JCM 15658</strain>
    </source>
</reference>
<gene>
    <name evidence="2" type="ORF">MMON_58130</name>
</gene>
<proteinExistence type="predicted"/>
<evidence type="ECO:0000256" key="1">
    <source>
        <dbReference type="SAM" id="MobiDB-lite"/>
    </source>
</evidence>
<feature type="compositionally biased region" description="Basic and acidic residues" evidence="1">
    <location>
        <begin position="7"/>
        <end position="23"/>
    </location>
</feature>
<keyword evidence="3" id="KW-1185">Reference proteome</keyword>
<dbReference type="Proteomes" id="UP000466039">
    <property type="component" value="Chromosome"/>
</dbReference>
<dbReference type="RefSeq" id="WP_083044996.1">
    <property type="nucleotide sequence ID" value="NZ_AP022617.1"/>
</dbReference>
<evidence type="ECO:0000313" key="3">
    <source>
        <dbReference type="Proteomes" id="UP000466039"/>
    </source>
</evidence>
<feature type="region of interest" description="Disordered" evidence="1">
    <location>
        <begin position="1"/>
        <end position="50"/>
    </location>
</feature>
<dbReference type="EMBL" id="AP022617">
    <property type="protein sequence ID" value="BBZ64512.1"/>
    <property type="molecule type" value="Genomic_DNA"/>
</dbReference>
<protein>
    <submittedName>
        <fullName evidence="2">Uncharacterized protein</fullName>
    </submittedName>
</protein>
<accession>A0AAD1J732</accession>
<evidence type="ECO:0000313" key="2">
    <source>
        <dbReference type="EMBL" id="BBZ64512.1"/>
    </source>
</evidence>
<name>A0AAD1J732_MYCMB</name>
<feature type="region of interest" description="Disordered" evidence="1">
    <location>
        <begin position="213"/>
        <end position="234"/>
    </location>
</feature>
<organism evidence="2 3">
    <name type="scientific">Mycolicibacterium monacense</name>
    <name type="common">Mycobacterium monacense</name>
    <dbReference type="NCBI Taxonomy" id="85693"/>
    <lineage>
        <taxon>Bacteria</taxon>
        <taxon>Bacillati</taxon>
        <taxon>Actinomycetota</taxon>
        <taxon>Actinomycetes</taxon>
        <taxon>Mycobacteriales</taxon>
        <taxon>Mycobacteriaceae</taxon>
        <taxon>Mycolicibacterium</taxon>
    </lineage>
</organism>
<sequence length="244" mass="26407">MTTSEEATEKLQRRIPEPGDGRSRGAVISYNTPAHRAEHRPQSRPVYTQSDLRERRRAQLPVTLETGWSLSTEVAAICAPLAEAVAAAKCPAGHWRAVDQLTDAVHETVSAAVGLLARADAERRCRHLGVDDRGRSIQALVDLAERPKLPEITDDDLAAGTWAATLTALAQPYSADLSGLLGRARTTTVSDRMLTALREVDLAALALQRRLDRDGKAQARAPKPAAETEADRKRAELAAMGVQL</sequence>
<dbReference type="AlphaFoldDB" id="A0AAD1J732"/>